<dbReference type="GO" id="GO:0022904">
    <property type="term" value="P:respiratory electron transport chain"/>
    <property type="evidence" value="ECO:0007669"/>
    <property type="project" value="InterPro"/>
</dbReference>
<evidence type="ECO:0000256" key="1">
    <source>
        <dbReference type="ARBA" id="ARBA00004443"/>
    </source>
</evidence>
<dbReference type="Proteomes" id="UP000237105">
    <property type="component" value="Unassembled WGS sequence"/>
</dbReference>
<dbReference type="STRING" id="3476.A0A2P5CCW9"/>
<sequence length="161" mass="18259">MADLLVSMLARRAGTVGFGSALSWKTLASLMDATEDLRVESAGVGSADVGHISIIIKRKEKVKQRRRMADPLVSMLARRYLLDLYTRILDRVALAPRTEPYRECVEEYASERLRICREEVDLSMIEKRIDCGPIPNLITQARIELHQVNFAHKRAPWVLGL</sequence>
<keyword evidence="3" id="KW-0813">Transport</keyword>
<proteinExistence type="inferred from homology"/>
<keyword evidence="4" id="KW-0679">Respiratory chain</keyword>
<evidence type="ECO:0000256" key="6">
    <source>
        <dbReference type="ARBA" id="ARBA00022982"/>
    </source>
</evidence>
<evidence type="ECO:0000256" key="4">
    <source>
        <dbReference type="ARBA" id="ARBA00022660"/>
    </source>
</evidence>
<protein>
    <submittedName>
        <fullName evidence="9">ETC complex I subunit</fullName>
    </submittedName>
</protein>
<dbReference type="EMBL" id="JXTB01000145">
    <property type="protein sequence ID" value="PON58903.1"/>
    <property type="molecule type" value="Genomic_DNA"/>
</dbReference>
<comment type="similarity">
    <text evidence="2">Belongs to the complex I NDUFA5 subunit family.</text>
</comment>
<dbReference type="InterPro" id="IPR006806">
    <property type="entry name" value="NDUFA5"/>
</dbReference>
<dbReference type="OrthoDB" id="286811at2759"/>
<name>A0A2P5CCW9_PARAD</name>
<dbReference type="Pfam" id="PF04716">
    <property type="entry name" value="ETC_C1_NDUFA5"/>
    <property type="match status" value="1"/>
</dbReference>
<keyword evidence="5" id="KW-0999">Mitochondrion inner membrane</keyword>
<organism evidence="9 10">
    <name type="scientific">Parasponia andersonii</name>
    <name type="common">Sponia andersonii</name>
    <dbReference type="NCBI Taxonomy" id="3476"/>
    <lineage>
        <taxon>Eukaryota</taxon>
        <taxon>Viridiplantae</taxon>
        <taxon>Streptophyta</taxon>
        <taxon>Embryophyta</taxon>
        <taxon>Tracheophyta</taxon>
        <taxon>Spermatophyta</taxon>
        <taxon>Magnoliopsida</taxon>
        <taxon>eudicotyledons</taxon>
        <taxon>Gunneridae</taxon>
        <taxon>Pentapetalae</taxon>
        <taxon>rosids</taxon>
        <taxon>fabids</taxon>
        <taxon>Rosales</taxon>
        <taxon>Cannabaceae</taxon>
        <taxon>Parasponia</taxon>
    </lineage>
</organism>
<keyword evidence="10" id="KW-1185">Reference proteome</keyword>
<keyword evidence="7" id="KW-0496">Mitochondrion</keyword>
<evidence type="ECO:0000256" key="3">
    <source>
        <dbReference type="ARBA" id="ARBA00022448"/>
    </source>
</evidence>
<dbReference type="AlphaFoldDB" id="A0A2P5CCW9"/>
<keyword evidence="8" id="KW-0472">Membrane</keyword>
<keyword evidence="6" id="KW-0249">Electron transport</keyword>
<dbReference type="PANTHER" id="PTHR12653:SF0">
    <property type="entry name" value="NADH DEHYDROGENASE [UBIQUINONE] 1 ALPHA SUBCOMPLEX SUBUNIT 5"/>
    <property type="match status" value="1"/>
</dbReference>
<evidence type="ECO:0000256" key="5">
    <source>
        <dbReference type="ARBA" id="ARBA00022792"/>
    </source>
</evidence>
<accession>A0A2P5CCW9</accession>
<evidence type="ECO:0000256" key="7">
    <source>
        <dbReference type="ARBA" id="ARBA00023128"/>
    </source>
</evidence>
<comment type="caution">
    <text evidence="9">The sequence shown here is derived from an EMBL/GenBank/DDBJ whole genome shotgun (WGS) entry which is preliminary data.</text>
</comment>
<comment type="subcellular location">
    <subcellularLocation>
        <location evidence="1">Mitochondrion inner membrane</location>
        <topology evidence="1">Peripheral membrane protein</topology>
        <orientation evidence="1">Matrix side</orientation>
    </subcellularLocation>
</comment>
<reference evidence="10" key="1">
    <citation type="submission" date="2016-06" db="EMBL/GenBank/DDBJ databases">
        <title>Parallel loss of symbiosis genes in relatives of nitrogen-fixing non-legume Parasponia.</title>
        <authorList>
            <person name="Van Velzen R."/>
            <person name="Holmer R."/>
            <person name="Bu F."/>
            <person name="Rutten L."/>
            <person name="Van Zeijl A."/>
            <person name="Liu W."/>
            <person name="Santuari L."/>
            <person name="Cao Q."/>
            <person name="Sharma T."/>
            <person name="Shen D."/>
            <person name="Roswanjaya Y."/>
            <person name="Wardhani T."/>
            <person name="Kalhor M.S."/>
            <person name="Jansen J."/>
            <person name="Van den Hoogen J."/>
            <person name="Gungor B."/>
            <person name="Hartog M."/>
            <person name="Hontelez J."/>
            <person name="Verver J."/>
            <person name="Yang W.-C."/>
            <person name="Schijlen E."/>
            <person name="Repin R."/>
            <person name="Schilthuizen M."/>
            <person name="Schranz E."/>
            <person name="Heidstra R."/>
            <person name="Miyata K."/>
            <person name="Fedorova E."/>
            <person name="Kohlen W."/>
            <person name="Bisseling T."/>
            <person name="Smit S."/>
            <person name="Geurts R."/>
        </authorList>
    </citation>
    <scope>NUCLEOTIDE SEQUENCE [LARGE SCALE GENOMIC DNA]</scope>
    <source>
        <strain evidence="10">cv. WU1-14</strain>
    </source>
</reference>
<dbReference type="PANTHER" id="PTHR12653">
    <property type="entry name" value="NADH-UBIQUINONE OXIDOREDUCTASE 13 KD-B SUBUNIT"/>
    <property type="match status" value="1"/>
</dbReference>
<dbReference type="GO" id="GO:0005743">
    <property type="term" value="C:mitochondrial inner membrane"/>
    <property type="evidence" value="ECO:0007669"/>
    <property type="project" value="UniProtKB-SubCell"/>
</dbReference>
<evidence type="ECO:0000313" key="10">
    <source>
        <dbReference type="Proteomes" id="UP000237105"/>
    </source>
</evidence>
<evidence type="ECO:0000313" key="9">
    <source>
        <dbReference type="EMBL" id="PON58903.1"/>
    </source>
</evidence>
<gene>
    <name evidence="9" type="ORF">PanWU01x14_164180</name>
</gene>
<evidence type="ECO:0000256" key="8">
    <source>
        <dbReference type="ARBA" id="ARBA00023136"/>
    </source>
</evidence>
<evidence type="ECO:0000256" key="2">
    <source>
        <dbReference type="ARBA" id="ARBA00010261"/>
    </source>
</evidence>